<accession>A0ACB9SIZ4</accession>
<dbReference type="Proteomes" id="UP001056778">
    <property type="component" value="Chromosome 9"/>
</dbReference>
<name>A0ACB9SIZ4_HOLOL</name>
<dbReference type="EMBL" id="CM043023">
    <property type="protein sequence ID" value="KAI4455308.1"/>
    <property type="molecule type" value="Genomic_DNA"/>
</dbReference>
<comment type="caution">
    <text evidence="1">The sequence shown here is derived from an EMBL/GenBank/DDBJ whole genome shotgun (WGS) entry which is preliminary data.</text>
</comment>
<proteinExistence type="predicted"/>
<evidence type="ECO:0000313" key="2">
    <source>
        <dbReference type="Proteomes" id="UP001056778"/>
    </source>
</evidence>
<evidence type="ECO:0000313" key="1">
    <source>
        <dbReference type="EMBL" id="KAI4455308.1"/>
    </source>
</evidence>
<gene>
    <name evidence="1" type="ORF">MML48_9g00010275</name>
</gene>
<keyword evidence="2" id="KW-1185">Reference proteome</keyword>
<organism evidence="1 2">
    <name type="scientific">Holotrichia oblita</name>
    <name type="common">Chafer beetle</name>
    <dbReference type="NCBI Taxonomy" id="644536"/>
    <lineage>
        <taxon>Eukaryota</taxon>
        <taxon>Metazoa</taxon>
        <taxon>Ecdysozoa</taxon>
        <taxon>Arthropoda</taxon>
        <taxon>Hexapoda</taxon>
        <taxon>Insecta</taxon>
        <taxon>Pterygota</taxon>
        <taxon>Neoptera</taxon>
        <taxon>Endopterygota</taxon>
        <taxon>Coleoptera</taxon>
        <taxon>Polyphaga</taxon>
        <taxon>Scarabaeiformia</taxon>
        <taxon>Scarabaeidae</taxon>
        <taxon>Melolonthinae</taxon>
        <taxon>Holotrichia</taxon>
    </lineage>
</organism>
<protein>
    <submittedName>
        <fullName evidence="1">Nectin-related</fullName>
    </submittedName>
</protein>
<reference evidence="1" key="1">
    <citation type="submission" date="2022-04" db="EMBL/GenBank/DDBJ databases">
        <title>Chromosome-scale genome assembly of Holotrichia oblita Faldermann.</title>
        <authorList>
            <person name="Rongchong L."/>
        </authorList>
    </citation>
    <scope>NUCLEOTIDE SEQUENCE</scope>
    <source>
        <strain evidence="1">81SQS9</strain>
    </source>
</reference>
<sequence length="365" mass="40832">MLRASCIVRDGRPVANISWYLDDEPLYDGISMPTILDFPQEDLYTKVQNLTRQLQFSDNGRHLKCVATHPALEKSSVTMSQLDVLYPPLPLGNPIDKFGYEIGSPGIISVEIAANPKPKLEWSVRGETLREGGVDSTGRIQAEYAQELGRGRYVASLRIAAVNKQDTETQYVLVAYNDMGTQDYTVLISTSPEPEGLDLGAGGIIGIVVATLLLLVIVFVIVIARIKGKWCFSGEFLNYAHKNSVRAPIESSDTESADVRHSHDTRRSFMPTLTSIFKKKNDRVGHEEDEAPRQMETEEGDKPGLEQEQKQKEPQEENEQPEGLVYAELDLVKTDLKPVLKNEDDKTEYAEIVYTNDNNKEQTQS</sequence>